<comment type="caution">
    <text evidence="1">The sequence shown here is derived from an EMBL/GenBank/DDBJ whole genome shotgun (WGS) entry which is preliminary data.</text>
</comment>
<keyword evidence="2" id="KW-1185">Reference proteome</keyword>
<organism evidence="1 2">
    <name type="scientific">Vermiconidia calcicola</name>
    <dbReference type="NCBI Taxonomy" id="1690605"/>
    <lineage>
        <taxon>Eukaryota</taxon>
        <taxon>Fungi</taxon>
        <taxon>Dikarya</taxon>
        <taxon>Ascomycota</taxon>
        <taxon>Pezizomycotina</taxon>
        <taxon>Dothideomycetes</taxon>
        <taxon>Dothideomycetidae</taxon>
        <taxon>Mycosphaerellales</taxon>
        <taxon>Extremaceae</taxon>
        <taxon>Vermiconidia</taxon>
    </lineage>
</organism>
<sequence length="376" mass="41176">MAAQNQLPDKMKALVLRSTSEPPAIETVPTPQPTLGSALVRVLAASVISYTRDVYNGKRNYPYPMPIIPGFSAIGRVVAVGPDATKLKPGDLVFIDCTVRSRDDPTDVFLAAVHESYTPGAAKLMKDVFRDWTFAEYCRVPLENMTLLDERRLTGSRGDGGFGLGIEQLGFVAGVLVPYGGLRDIELRAGQTVVIAPASGPFGGAAVLVALAMGARVIAMGRNTESLAYLKQKMPYPGRIETVAITGDMEADCAELKKYGPIDAYFDIGPPEAYASTHIKSCILTLRHGARISLMGGYREDIPIPHVFIMHKNIRLYGKWMYEREDIVDLVKMVENGVLDLRTIENAGQFPLEQWKEAWDDAAEKTGFDQLVVIKP</sequence>
<proteinExistence type="predicted"/>
<reference evidence="1" key="1">
    <citation type="submission" date="2023-07" db="EMBL/GenBank/DDBJ databases">
        <title>Black Yeasts Isolated from many extreme environments.</title>
        <authorList>
            <person name="Coleine C."/>
            <person name="Stajich J.E."/>
            <person name="Selbmann L."/>
        </authorList>
    </citation>
    <scope>NUCLEOTIDE SEQUENCE</scope>
    <source>
        <strain evidence="1">CCFEE 5714</strain>
    </source>
</reference>
<gene>
    <name evidence="1" type="ORF">LTR37_002867</name>
</gene>
<dbReference type="Proteomes" id="UP001281147">
    <property type="component" value="Unassembled WGS sequence"/>
</dbReference>
<dbReference type="EMBL" id="JAUTXU010000016">
    <property type="protein sequence ID" value="KAK3721702.1"/>
    <property type="molecule type" value="Genomic_DNA"/>
</dbReference>
<accession>A0ACC3NRT1</accession>
<evidence type="ECO:0000313" key="2">
    <source>
        <dbReference type="Proteomes" id="UP001281147"/>
    </source>
</evidence>
<protein>
    <submittedName>
        <fullName evidence="1">Uncharacterized protein</fullName>
    </submittedName>
</protein>
<name>A0ACC3NRT1_9PEZI</name>
<evidence type="ECO:0000313" key="1">
    <source>
        <dbReference type="EMBL" id="KAK3721702.1"/>
    </source>
</evidence>